<comment type="caution">
    <text evidence="5">The sequence shown here is derived from an EMBL/GenBank/DDBJ whole genome shotgun (WGS) entry which is preliminary data.</text>
</comment>
<dbReference type="InterPro" id="IPR019163">
    <property type="entry name" value="THO_Thoc5"/>
</dbReference>
<dbReference type="OMA" id="QLYESEY"/>
<comment type="subcellular location">
    <subcellularLocation>
        <location evidence="1">Nucleus</location>
    </subcellularLocation>
</comment>
<dbReference type="PANTHER" id="PTHR13375:SF3">
    <property type="entry name" value="THO COMPLEX SUBUNIT 5 HOMOLOG"/>
    <property type="match status" value="1"/>
</dbReference>
<reference evidence="5 6" key="1">
    <citation type="journal article" date="2011" name="J. Gen. Appl. Microbiol.">
        <title>Draft genome sequencing of the enigmatic basidiomycete Mixia osmundae.</title>
        <authorList>
            <person name="Nishida H."/>
            <person name="Nagatsuka Y."/>
            <person name="Sugiyama J."/>
        </authorList>
    </citation>
    <scope>NUCLEOTIDE SEQUENCE [LARGE SCALE GENOMIC DNA]</scope>
    <source>
        <strain evidence="6">CBS 9802 / IAM 14324 / JCM 22182 / KY 12970</strain>
    </source>
</reference>
<name>G7E753_MIXOS</name>
<keyword evidence="6" id="KW-1185">Reference proteome</keyword>
<gene>
    <name evidence="5" type="primary">Mo05351</name>
    <name evidence="5" type="ORF">E5Q_05351</name>
</gene>
<evidence type="ECO:0000256" key="4">
    <source>
        <dbReference type="SAM" id="Coils"/>
    </source>
</evidence>
<dbReference type="OrthoDB" id="20582at2759"/>
<dbReference type="PANTHER" id="PTHR13375">
    <property type="entry name" value="FMS INTERACTING PROTEIN"/>
    <property type="match status" value="1"/>
</dbReference>
<sequence length="286" mass="32352">MTSSLVDELLIVNMEHPIALFGRSKRVRPALEWIALSYDGQTAEAGPDREHAAGERKARKELLRGVVHFEFVKMAADAALSYQETLEYTVQALQAIADALHSQARSAAPASEQESTLKRALPHFATLKSVNRAASENVQECKARSAEARSLVDEAFMGLQNLKYEKEFLEREIRSCKDYDSQFDRLELHTVDDFARLSGAPKAESMDTDETKPIPDDPHELMLARLHFELSERQRLEREKKTLLSQKVTLTKSNDEKRAKLEALEKKLEEFVESAKVIQSNLAQVQ</sequence>
<accession>G7E753</accession>
<evidence type="ECO:0000256" key="3">
    <source>
        <dbReference type="ARBA" id="ARBA00023242"/>
    </source>
</evidence>
<organism evidence="5 6">
    <name type="scientific">Mixia osmundae (strain CBS 9802 / IAM 14324 / JCM 22182 / KY 12970)</name>
    <dbReference type="NCBI Taxonomy" id="764103"/>
    <lineage>
        <taxon>Eukaryota</taxon>
        <taxon>Fungi</taxon>
        <taxon>Dikarya</taxon>
        <taxon>Basidiomycota</taxon>
        <taxon>Pucciniomycotina</taxon>
        <taxon>Mixiomycetes</taxon>
        <taxon>Mixiales</taxon>
        <taxon>Mixiaceae</taxon>
        <taxon>Mixia</taxon>
    </lineage>
</organism>
<dbReference type="GO" id="GO:0003729">
    <property type="term" value="F:mRNA binding"/>
    <property type="evidence" value="ECO:0007669"/>
    <property type="project" value="TreeGrafter"/>
</dbReference>
<evidence type="ECO:0000256" key="2">
    <source>
        <dbReference type="ARBA" id="ARBA00008044"/>
    </source>
</evidence>
<comment type="similarity">
    <text evidence="2">Belongs to the THOC5 family.</text>
</comment>
<dbReference type="HOGENOM" id="CLU_082754_1_0_1"/>
<dbReference type="Proteomes" id="UP000009131">
    <property type="component" value="Unassembled WGS sequence"/>
</dbReference>
<keyword evidence="4" id="KW-0175">Coiled coil</keyword>
<dbReference type="EMBL" id="BABT02000153">
    <property type="protein sequence ID" value="GAA98663.1"/>
    <property type="molecule type" value="Genomic_DNA"/>
</dbReference>
<dbReference type="GO" id="GO:0006406">
    <property type="term" value="P:mRNA export from nucleus"/>
    <property type="evidence" value="ECO:0007669"/>
    <property type="project" value="TreeGrafter"/>
</dbReference>
<feature type="coiled-coil region" evidence="4">
    <location>
        <begin position="226"/>
        <end position="281"/>
    </location>
</feature>
<dbReference type="Pfam" id="PF09766">
    <property type="entry name" value="FmiP_Thoc5"/>
    <property type="match status" value="1"/>
</dbReference>
<dbReference type="RefSeq" id="XP_014567530.1">
    <property type="nucleotide sequence ID" value="XM_014712044.1"/>
</dbReference>
<dbReference type="InParanoid" id="G7E753"/>
<evidence type="ECO:0000313" key="5">
    <source>
        <dbReference type="EMBL" id="GAA98663.1"/>
    </source>
</evidence>
<dbReference type="AlphaFoldDB" id="G7E753"/>
<dbReference type="eggNOG" id="KOG2216">
    <property type="taxonomic scope" value="Eukaryota"/>
</dbReference>
<keyword evidence="3" id="KW-0539">Nucleus</keyword>
<dbReference type="GO" id="GO:0000445">
    <property type="term" value="C:THO complex part of transcription export complex"/>
    <property type="evidence" value="ECO:0007669"/>
    <property type="project" value="TreeGrafter"/>
</dbReference>
<evidence type="ECO:0000256" key="1">
    <source>
        <dbReference type="ARBA" id="ARBA00004123"/>
    </source>
</evidence>
<proteinExistence type="inferred from homology"/>
<evidence type="ECO:0000313" key="6">
    <source>
        <dbReference type="Proteomes" id="UP000009131"/>
    </source>
</evidence>
<reference evidence="5 6" key="2">
    <citation type="journal article" date="2012" name="Open Biol.">
        <title>Characteristics of nucleosomes and linker DNA regions on the genome of the basidiomycete Mixia osmundae revealed by mono- and dinucleosome mapping.</title>
        <authorList>
            <person name="Nishida H."/>
            <person name="Kondo S."/>
            <person name="Matsumoto T."/>
            <person name="Suzuki Y."/>
            <person name="Yoshikawa H."/>
            <person name="Taylor T.D."/>
            <person name="Sugiyama J."/>
        </authorList>
    </citation>
    <scope>NUCLEOTIDE SEQUENCE [LARGE SCALE GENOMIC DNA]</scope>
    <source>
        <strain evidence="6">CBS 9802 / IAM 14324 / JCM 22182 / KY 12970</strain>
    </source>
</reference>
<protein>
    <submittedName>
        <fullName evidence="5">Uncharacterized protein</fullName>
    </submittedName>
</protein>
<dbReference type="STRING" id="764103.G7E753"/>